<dbReference type="GO" id="GO:0005524">
    <property type="term" value="F:ATP binding"/>
    <property type="evidence" value="ECO:0007669"/>
    <property type="project" value="UniProtKB-KW"/>
</dbReference>
<keyword evidence="6" id="KW-1185">Reference proteome</keyword>
<evidence type="ECO:0000313" key="6">
    <source>
        <dbReference type="Proteomes" id="UP001221909"/>
    </source>
</evidence>
<accession>A0ABT5MQZ2</accession>
<evidence type="ECO:0000256" key="1">
    <source>
        <dbReference type="ARBA" id="ARBA00006914"/>
    </source>
</evidence>
<dbReference type="InterPro" id="IPR003593">
    <property type="entry name" value="AAA+_ATPase"/>
</dbReference>
<name>A0ABT5MQZ2_9PAST</name>
<feature type="domain" description="AAA+ ATPase" evidence="4">
    <location>
        <begin position="477"/>
        <end position="605"/>
    </location>
</feature>
<dbReference type="SMART" id="SM00382">
    <property type="entry name" value="AAA"/>
    <property type="match status" value="2"/>
</dbReference>
<gene>
    <name evidence="5" type="ORF">PTQ27_08075</name>
</gene>
<comment type="similarity">
    <text evidence="1">Belongs to the AAA ATPase family.</text>
</comment>
<comment type="caution">
    <text evidence="5">The sequence shown here is derived from an EMBL/GenBank/DDBJ whole genome shotgun (WGS) entry which is preliminary data.</text>
</comment>
<sequence>MSNYQLNPSTVSLYSEKIMLKAMFEHKLFSAFFRNDEYRDDDVAFAIGLPQEMEKDAELKQLARELLKQRYQTILSQKESPECWQTAYVNLVKLTEFLDLTACEQAVMKFVFHLRAEQNLCSLLKYLPNMDLNQTALILADLVDQPSKEVKSVLGKKSKLMGYGLIERNYSPDQFHDYLGWGDALDFDDFVLLPITEESLIERATVPTVPSTLKLSHYDHIAKNREMMLNYLEIAIKTAKKGVNILLYGVAGTGKTEFATLLAETLNLPAYTMANQDKDGDVLRGTTRLENCRLAQKLLAGKRAVIIFDEVEDVFAGSFTERSIAQQNKAWVNDFLENNAIPMIWISNSVDCIDNAYLRRFDMVFEMPMLLNKHKAQLIAELVGDKLSADYIQHFAQNADLSPAVLSRTLNVMNTLPTENSADFADKALGMFNQMLRSQGFKKIEPLVENKIAYNLDWVACSDNLHKISEGLMQTKCGRICCYGPPGTGKTAWANWLAQEMGLKALVRQGSDLLSMYVGGTEQNIAQAFQQAKENNMVLIFDEVDTFLFARENGQRSWEHSQVNEMLTQIEKFEGLLIVSTNLMGNLDPASLRRFDLKLNFGYLELEQRKEAAISQIQKLGLACLNQHELSRFQHWDNLTLGDFATIARRHRFAPFETISEWLDALEYELSLKPKIDNNLEKWVL</sequence>
<dbReference type="InterPro" id="IPR027417">
    <property type="entry name" value="P-loop_NTPase"/>
</dbReference>
<dbReference type="InterPro" id="IPR050221">
    <property type="entry name" value="26S_Proteasome_ATPase"/>
</dbReference>
<keyword evidence="3 5" id="KW-0067">ATP-binding</keyword>
<organism evidence="5 6">
    <name type="scientific">Mannheimia cairinae</name>
    <dbReference type="NCBI Taxonomy" id="3025936"/>
    <lineage>
        <taxon>Bacteria</taxon>
        <taxon>Pseudomonadati</taxon>
        <taxon>Pseudomonadota</taxon>
        <taxon>Gammaproteobacteria</taxon>
        <taxon>Pasteurellales</taxon>
        <taxon>Pasteurellaceae</taxon>
        <taxon>Mannheimia</taxon>
    </lineage>
</organism>
<dbReference type="Proteomes" id="UP001221909">
    <property type="component" value="Unassembled WGS sequence"/>
</dbReference>
<dbReference type="SUPFAM" id="SSF52540">
    <property type="entry name" value="P-loop containing nucleoside triphosphate hydrolases"/>
    <property type="match status" value="2"/>
</dbReference>
<dbReference type="Gene3D" id="3.40.50.300">
    <property type="entry name" value="P-loop containing nucleotide triphosphate hydrolases"/>
    <property type="match status" value="2"/>
</dbReference>
<evidence type="ECO:0000313" key="5">
    <source>
        <dbReference type="EMBL" id="MDD0824417.1"/>
    </source>
</evidence>
<dbReference type="RefSeq" id="WP_273748059.1">
    <property type="nucleotide sequence ID" value="NZ_JAQSJE010000008.1"/>
</dbReference>
<reference evidence="5 6" key="1">
    <citation type="submission" date="2023-02" db="EMBL/GenBank/DDBJ databases">
        <title>Mannheimia cairiniae sp. nov., a novel species of Mannheimia obtained from moscovy ducks (Cairina moschata) and reclassification of Mannheimia ovis as heterotypic synonym of Mannheimia pernigra.</title>
        <authorList>
            <person name="Christensen H."/>
        </authorList>
    </citation>
    <scope>NUCLEOTIDE SEQUENCE [LARGE SCALE GENOMIC DNA]</scope>
    <source>
        <strain evidence="5 6">AT1</strain>
    </source>
</reference>
<evidence type="ECO:0000256" key="2">
    <source>
        <dbReference type="ARBA" id="ARBA00022741"/>
    </source>
</evidence>
<feature type="domain" description="AAA+ ATPase" evidence="4">
    <location>
        <begin position="241"/>
        <end position="371"/>
    </location>
</feature>
<evidence type="ECO:0000256" key="3">
    <source>
        <dbReference type="ARBA" id="ARBA00022840"/>
    </source>
</evidence>
<keyword evidence="2" id="KW-0547">Nucleotide-binding</keyword>
<dbReference type="InterPro" id="IPR003959">
    <property type="entry name" value="ATPase_AAA_core"/>
</dbReference>
<dbReference type="CDD" id="cd00009">
    <property type="entry name" value="AAA"/>
    <property type="match status" value="1"/>
</dbReference>
<dbReference type="Pfam" id="PF00004">
    <property type="entry name" value="AAA"/>
    <property type="match status" value="2"/>
</dbReference>
<dbReference type="CDD" id="cd19481">
    <property type="entry name" value="RecA-like_protease"/>
    <property type="match status" value="1"/>
</dbReference>
<protein>
    <submittedName>
        <fullName evidence="5">ATP-binding protein</fullName>
    </submittedName>
</protein>
<dbReference type="PANTHER" id="PTHR23073">
    <property type="entry name" value="26S PROTEASOME REGULATORY SUBUNIT"/>
    <property type="match status" value="1"/>
</dbReference>
<dbReference type="EMBL" id="JAQSJE010000008">
    <property type="protein sequence ID" value="MDD0824417.1"/>
    <property type="molecule type" value="Genomic_DNA"/>
</dbReference>
<proteinExistence type="inferred from homology"/>
<evidence type="ECO:0000259" key="4">
    <source>
        <dbReference type="SMART" id="SM00382"/>
    </source>
</evidence>